<comment type="caution">
    <text evidence="10">The sequence shown here is derived from an EMBL/GenBank/DDBJ whole genome shotgun (WGS) entry which is preliminary data.</text>
</comment>
<keyword evidence="3 8" id="KW-0813">Transport</keyword>
<dbReference type="Proteomes" id="UP000646745">
    <property type="component" value="Unassembled WGS sequence"/>
</dbReference>
<feature type="transmembrane region" description="Helical" evidence="8">
    <location>
        <begin position="436"/>
        <end position="459"/>
    </location>
</feature>
<dbReference type="PANTHER" id="PTHR30330:SF3">
    <property type="entry name" value="TRANSCRIPTIONAL REGULATOR, LRP FAMILY"/>
    <property type="match status" value="1"/>
</dbReference>
<gene>
    <name evidence="10" type="ORF">GCM10009038_01410</name>
</gene>
<accession>A0ABQ3DNE2</accession>
<protein>
    <submittedName>
        <fullName evidence="10">Alanine glycine permease</fullName>
    </submittedName>
</protein>
<evidence type="ECO:0000256" key="6">
    <source>
        <dbReference type="ARBA" id="ARBA00022989"/>
    </source>
</evidence>
<feature type="transmembrane region" description="Helical" evidence="8">
    <location>
        <begin position="57"/>
        <end position="77"/>
    </location>
</feature>
<keyword evidence="8" id="KW-0997">Cell inner membrane</keyword>
<feature type="chain" id="PRO_5046578248" evidence="9">
    <location>
        <begin position="21"/>
        <end position="505"/>
    </location>
</feature>
<feature type="transmembrane region" description="Helical" evidence="8">
    <location>
        <begin position="30"/>
        <end position="50"/>
    </location>
</feature>
<keyword evidence="6 8" id="KW-1133">Transmembrane helix</keyword>
<evidence type="ECO:0000256" key="9">
    <source>
        <dbReference type="SAM" id="SignalP"/>
    </source>
</evidence>
<proteinExistence type="inferred from homology"/>
<comment type="subcellular location">
    <subcellularLocation>
        <location evidence="8">Cell inner membrane</location>
        <topology evidence="8">Multi-pass membrane protein</topology>
    </subcellularLocation>
    <subcellularLocation>
        <location evidence="1">Cell membrane</location>
        <topology evidence="1">Multi-pass membrane protein</topology>
    </subcellularLocation>
</comment>
<feature type="transmembrane region" description="Helical" evidence="8">
    <location>
        <begin position="193"/>
        <end position="213"/>
    </location>
</feature>
<evidence type="ECO:0000256" key="4">
    <source>
        <dbReference type="ARBA" id="ARBA00022475"/>
    </source>
</evidence>
<feature type="transmembrane region" description="Helical" evidence="8">
    <location>
        <begin position="356"/>
        <end position="376"/>
    </location>
</feature>
<organism evidence="10 11">
    <name type="scientific">Salinicola rhizosphaerae</name>
    <dbReference type="NCBI Taxonomy" id="1443141"/>
    <lineage>
        <taxon>Bacteria</taxon>
        <taxon>Pseudomonadati</taxon>
        <taxon>Pseudomonadota</taxon>
        <taxon>Gammaproteobacteria</taxon>
        <taxon>Oceanospirillales</taxon>
        <taxon>Halomonadaceae</taxon>
        <taxon>Salinicola</taxon>
    </lineage>
</organism>
<sequence length="505" mass="53366">MLRMVFALFLAFGWVPMAHAQEAESGIDAAINAIIGPVANTVAAIIFFSVPVAGVDLPLIVVWLGVAAAFFTVYFGFINLRSFGHAFQLLRGTYTDPKSAGEISHFQALATALSGTVGLGNIAGVAVAISLGGPGATVWMIVMGLLGMSSKFVECTLGVKYRIENEDGSVSGGAMRYLSRNFARRGMPGFGKFLAAFFALMIIGAAIGGGNMFQVNQAYQQVLAVTGQDASFFADKAWLFGIIVAALVAIVTIGGVKRIASVTDKLVPGMAIIYLLAGFVVLIIHYDRIPHAVSEIIGGAFSPEGVAGGFVGALIQGIRRATFSNEAGIGTAAIAHSAVKTDEPITEGIVALHEPFIDTVVICTMTALVIVVSGVYDGAGDISGVQLTSQAFGSALPWFPLVLAIAVVLFAFSTILAYSYYIVLAGNYLFGRTPRVSLIMQIIFIIFTVLGATMSLGAVVDFSDAMLFACSIPNIIGLYWFASEVKADYKSYMRRLKAGEFPRFK</sequence>
<evidence type="ECO:0000256" key="3">
    <source>
        <dbReference type="ARBA" id="ARBA00022448"/>
    </source>
</evidence>
<keyword evidence="8" id="KW-0769">Symport</keyword>
<dbReference type="RefSeq" id="WP_189442678.1">
    <property type="nucleotide sequence ID" value="NZ_BMZI01000001.1"/>
</dbReference>
<dbReference type="Gene3D" id="1.20.1740.10">
    <property type="entry name" value="Amino acid/polyamine transporter I"/>
    <property type="match status" value="1"/>
</dbReference>
<feature type="transmembrane region" description="Helical" evidence="8">
    <location>
        <begin position="237"/>
        <end position="254"/>
    </location>
</feature>
<feature type="transmembrane region" description="Helical" evidence="8">
    <location>
        <begin position="296"/>
        <end position="315"/>
    </location>
</feature>
<dbReference type="EMBL" id="BMZI01000001">
    <property type="protein sequence ID" value="GHB07879.1"/>
    <property type="molecule type" value="Genomic_DNA"/>
</dbReference>
<reference evidence="11" key="1">
    <citation type="journal article" date="2019" name="Int. J. Syst. Evol. Microbiol.">
        <title>The Global Catalogue of Microorganisms (GCM) 10K type strain sequencing project: providing services to taxonomists for standard genome sequencing and annotation.</title>
        <authorList>
            <consortium name="The Broad Institute Genomics Platform"/>
            <consortium name="The Broad Institute Genome Sequencing Center for Infectious Disease"/>
            <person name="Wu L."/>
            <person name="Ma J."/>
        </authorList>
    </citation>
    <scope>NUCLEOTIDE SEQUENCE [LARGE SCALE GENOMIC DNA]</scope>
    <source>
        <strain evidence="11">KCTC 32998</strain>
    </source>
</reference>
<feature type="transmembrane region" description="Helical" evidence="8">
    <location>
        <begin position="465"/>
        <end position="482"/>
    </location>
</feature>
<evidence type="ECO:0000256" key="5">
    <source>
        <dbReference type="ARBA" id="ARBA00022692"/>
    </source>
</evidence>
<comment type="similarity">
    <text evidence="2 8">Belongs to the alanine or glycine:cation symporter (AGCS) (TC 2.A.25) family.</text>
</comment>
<evidence type="ECO:0000313" key="11">
    <source>
        <dbReference type="Proteomes" id="UP000646745"/>
    </source>
</evidence>
<evidence type="ECO:0000313" key="10">
    <source>
        <dbReference type="EMBL" id="GHB07879.1"/>
    </source>
</evidence>
<dbReference type="PANTHER" id="PTHR30330">
    <property type="entry name" value="AGSS FAMILY TRANSPORTER, SODIUM-ALANINE"/>
    <property type="match status" value="1"/>
</dbReference>
<name>A0ABQ3DNE2_9GAMM</name>
<evidence type="ECO:0000256" key="1">
    <source>
        <dbReference type="ARBA" id="ARBA00004651"/>
    </source>
</evidence>
<keyword evidence="4" id="KW-1003">Cell membrane</keyword>
<dbReference type="InterPro" id="IPR001463">
    <property type="entry name" value="Na/Ala_symport"/>
</dbReference>
<dbReference type="NCBIfam" id="TIGR00835">
    <property type="entry name" value="agcS"/>
    <property type="match status" value="1"/>
</dbReference>
<feature type="transmembrane region" description="Helical" evidence="8">
    <location>
        <begin position="266"/>
        <end position="284"/>
    </location>
</feature>
<dbReference type="PRINTS" id="PR00175">
    <property type="entry name" value="NAALASMPORT"/>
</dbReference>
<keyword evidence="9" id="KW-0732">Signal</keyword>
<keyword evidence="11" id="KW-1185">Reference proteome</keyword>
<evidence type="ECO:0000256" key="7">
    <source>
        <dbReference type="ARBA" id="ARBA00023136"/>
    </source>
</evidence>
<keyword evidence="7 8" id="KW-0472">Membrane</keyword>
<feature type="signal peptide" evidence="9">
    <location>
        <begin position="1"/>
        <end position="20"/>
    </location>
</feature>
<keyword evidence="5 8" id="KW-0812">Transmembrane</keyword>
<dbReference type="Pfam" id="PF01235">
    <property type="entry name" value="Na_Ala_symp"/>
    <property type="match status" value="1"/>
</dbReference>
<feature type="transmembrane region" description="Helical" evidence="8">
    <location>
        <begin position="396"/>
        <end position="424"/>
    </location>
</feature>
<feature type="transmembrane region" description="Helical" evidence="8">
    <location>
        <begin position="122"/>
        <end position="142"/>
    </location>
</feature>
<evidence type="ECO:0000256" key="2">
    <source>
        <dbReference type="ARBA" id="ARBA00009261"/>
    </source>
</evidence>
<evidence type="ECO:0000256" key="8">
    <source>
        <dbReference type="RuleBase" id="RU363064"/>
    </source>
</evidence>